<organism evidence="1 2">
    <name type="scientific">Brachionus calyciflorus</name>
    <dbReference type="NCBI Taxonomy" id="104777"/>
    <lineage>
        <taxon>Eukaryota</taxon>
        <taxon>Metazoa</taxon>
        <taxon>Spiralia</taxon>
        <taxon>Gnathifera</taxon>
        <taxon>Rotifera</taxon>
        <taxon>Eurotatoria</taxon>
        <taxon>Monogononta</taxon>
        <taxon>Pseudotrocha</taxon>
        <taxon>Ploima</taxon>
        <taxon>Brachionidae</taxon>
        <taxon>Brachionus</taxon>
    </lineage>
</organism>
<gene>
    <name evidence="1" type="ORF">OXX778_LOCUS7611</name>
</gene>
<protein>
    <submittedName>
        <fullName evidence="1">Uncharacterized protein</fullName>
    </submittedName>
</protein>
<reference evidence="1" key="1">
    <citation type="submission" date="2021-02" db="EMBL/GenBank/DDBJ databases">
        <authorList>
            <person name="Nowell W R."/>
        </authorList>
    </citation>
    <scope>NUCLEOTIDE SEQUENCE</scope>
    <source>
        <strain evidence="1">Ploen Becks lab</strain>
    </source>
</reference>
<accession>A0A813UA57</accession>
<evidence type="ECO:0000313" key="1">
    <source>
        <dbReference type="EMBL" id="CAF0823841.1"/>
    </source>
</evidence>
<proteinExistence type="predicted"/>
<evidence type="ECO:0000313" key="2">
    <source>
        <dbReference type="Proteomes" id="UP000663879"/>
    </source>
</evidence>
<comment type="caution">
    <text evidence="1">The sequence shown here is derived from an EMBL/GenBank/DDBJ whole genome shotgun (WGS) entry which is preliminary data.</text>
</comment>
<dbReference type="EMBL" id="CAJNOC010000982">
    <property type="protein sequence ID" value="CAF0823841.1"/>
    <property type="molecule type" value="Genomic_DNA"/>
</dbReference>
<keyword evidence="2" id="KW-1185">Reference proteome</keyword>
<dbReference type="Proteomes" id="UP000663879">
    <property type="component" value="Unassembled WGS sequence"/>
</dbReference>
<sequence length="760" mass="88909">MNKEIVEFSNKIRTLITHSDRVTKSAVQSITSLQSEIDQQDRNVNELIKIINSKKQLHENLDIAIKELDAFINLCNSIESDKMNIQQGPKGSVTEYIVKLEYLKTVDKYLWYKDLKFPRKKSKRNEENIQKSLDKHETLLQTGENYICFEFQNILKHNCNPEQMKYYIEFLIEKFSIKKDDVNSLFIPVSTVKKLELICSWFLKREIMYELYDESNQHCDINQKLKFDLIRFKFLTSTIQAYFKFSSLGLVKDSDGKFKFNIHKIINNLTEQPTRLTSSIFTADNIDLKRMTRYNSNMSLNLENLSPNISGSTFSLLKNKQPDQKPVELIEIFSENLDFCLKVLKHEKILIREIYSKSKETQNELISKLTLLVVEEIKKECEIFFKNSLDFTKFTNISDNVISSITRLKIKIKHLIETTSCIQTSDLASGFSIIQFSLRINEIASQIFQTYLSVVQTGYLNTSNVPNNSALHPYCVKICDTWAFIRDNESFVVDSIMLTCDSIENAKKKRQSKTIDSDLSDRWYCAKYYSFLIEKLDNFLIDCTVKFCESSKFNFITPSSSINVSVSTSFVKHMKSLKGFVFLVNNLAFIFDYIYELNLIDDLKKINPTFEDVMKENIENNIINSIQVFKYLKSKWSKLASEQEQILSESQTSLKSILKRSNSTDDKLKRKQEYLFYLKEAILNSFCLVIQNEAINKIYKEKSFEHLKPVLEWMDLNGELKSFFYSLNIKYNIENSTSIIDVLYEHMFPLDSLNQLYKLV</sequence>
<dbReference type="OrthoDB" id="10454775at2759"/>
<dbReference type="AlphaFoldDB" id="A0A813UA57"/>
<name>A0A813UA57_9BILA</name>